<dbReference type="EMBL" id="CM055093">
    <property type="protein sequence ID" value="KAJ7567342.1"/>
    <property type="molecule type" value="Genomic_DNA"/>
</dbReference>
<accession>A0ACC2ELG3</accession>
<reference evidence="2" key="1">
    <citation type="journal article" date="2024" name="Proc. Natl. Acad. Sci. U.S.A.">
        <title>Extraordinary preservation of gene collinearity over three hundred million years revealed in homosporous lycophytes.</title>
        <authorList>
            <person name="Li C."/>
            <person name="Wickell D."/>
            <person name="Kuo L.Y."/>
            <person name="Chen X."/>
            <person name="Nie B."/>
            <person name="Liao X."/>
            <person name="Peng D."/>
            <person name="Ji J."/>
            <person name="Jenkins J."/>
            <person name="Williams M."/>
            <person name="Shu S."/>
            <person name="Plott C."/>
            <person name="Barry K."/>
            <person name="Rajasekar S."/>
            <person name="Grimwood J."/>
            <person name="Han X."/>
            <person name="Sun S."/>
            <person name="Hou Z."/>
            <person name="He W."/>
            <person name="Dai G."/>
            <person name="Sun C."/>
            <person name="Schmutz J."/>
            <person name="Leebens-Mack J.H."/>
            <person name="Li F.W."/>
            <person name="Wang L."/>
        </authorList>
    </citation>
    <scope>NUCLEOTIDE SEQUENCE [LARGE SCALE GENOMIC DNA]</scope>
    <source>
        <strain evidence="2">cv. PW_Plant_1</strain>
    </source>
</reference>
<organism evidence="1 2">
    <name type="scientific">Diphasiastrum complanatum</name>
    <name type="common">Issler's clubmoss</name>
    <name type="synonym">Lycopodium complanatum</name>
    <dbReference type="NCBI Taxonomy" id="34168"/>
    <lineage>
        <taxon>Eukaryota</taxon>
        <taxon>Viridiplantae</taxon>
        <taxon>Streptophyta</taxon>
        <taxon>Embryophyta</taxon>
        <taxon>Tracheophyta</taxon>
        <taxon>Lycopodiopsida</taxon>
        <taxon>Lycopodiales</taxon>
        <taxon>Lycopodiaceae</taxon>
        <taxon>Lycopodioideae</taxon>
        <taxon>Diphasiastrum</taxon>
    </lineage>
</organism>
<evidence type="ECO:0000313" key="2">
    <source>
        <dbReference type="Proteomes" id="UP001162992"/>
    </source>
</evidence>
<name>A0ACC2ELG3_DIPCM</name>
<proteinExistence type="predicted"/>
<keyword evidence="2" id="KW-1185">Reference proteome</keyword>
<evidence type="ECO:0000313" key="1">
    <source>
        <dbReference type="EMBL" id="KAJ7567342.1"/>
    </source>
</evidence>
<sequence length="271" mass="30517">METMPITPTMGDMVLLPTGERENPEQGCSSPPKVKTYIDIQQKKETKLNRRKAVINAALNGLHLLKSNSGAKMIQTKSKAEGAHPPAGALRASPLSDQRHKQGWVHNGLQKLDSDEAKQVSIKTCGEGQRRELREHRMALEQDVKQLRQSLGREDNKHKVLERALQRPMGVLPYLPSYLPPQTRKLLAEVAVLEEEVAVFENYILSLQQQLQIESQYDAVSKERTHWSSCSPYPFSRISPVFLPEKIKEQKSGDSLKVKKDVVVAKLLNSL</sequence>
<gene>
    <name evidence="1" type="ORF">O6H91_02G143100</name>
</gene>
<comment type="caution">
    <text evidence="1">The sequence shown here is derived from an EMBL/GenBank/DDBJ whole genome shotgun (WGS) entry which is preliminary data.</text>
</comment>
<protein>
    <submittedName>
        <fullName evidence="1">Uncharacterized protein</fullName>
    </submittedName>
</protein>
<dbReference type="Proteomes" id="UP001162992">
    <property type="component" value="Chromosome 2"/>
</dbReference>